<dbReference type="Pfam" id="PF02515">
    <property type="entry name" value="CoA_transf_3"/>
    <property type="match status" value="2"/>
</dbReference>
<protein>
    <submittedName>
        <fullName evidence="3">Putative CoA-transferase</fullName>
        <ecNumber evidence="3">2.8.3.-</ecNumber>
    </submittedName>
</protein>
<dbReference type="Proteomes" id="UP000271469">
    <property type="component" value="Chromosome"/>
</dbReference>
<dbReference type="OrthoDB" id="9797653at2"/>
<keyword evidence="4" id="KW-1185">Reference proteome</keyword>
<dbReference type="GO" id="GO:0016740">
    <property type="term" value="F:transferase activity"/>
    <property type="evidence" value="ECO:0007669"/>
    <property type="project" value="UniProtKB-KW"/>
</dbReference>
<dbReference type="EC" id="2.8.3.-" evidence="3"/>
<dbReference type="Gene3D" id="3.40.50.10540">
    <property type="entry name" value="Crotonobetainyl-coa:carnitine coa-transferase, domain 1"/>
    <property type="match status" value="2"/>
</dbReference>
<dbReference type="SUPFAM" id="SSF89796">
    <property type="entry name" value="CoA-transferase family III (CaiB/BaiF)"/>
    <property type="match status" value="2"/>
</dbReference>
<name>A0A3G8JRE3_9ACTN</name>
<organism evidence="3 4">
    <name type="scientific">Gordonia insulae</name>
    <dbReference type="NCBI Taxonomy" id="2420509"/>
    <lineage>
        <taxon>Bacteria</taxon>
        <taxon>Bacillati</taxon>
        <taxon>Actinomycetota</taxon>
        <taxon>Actinomycetes</taxon>
        <taxon>Mycobacteriales</taxon>
        <taxon>Gordoniaceae</taxon>
        <taxon>Gordonia</taxon>
    </lineage>
</organism>
<dbReference type="PANTHER" id="PTHR48228:SF6">
    <property type="entry name" value="L-CARNITINE COA-TRANSFERASE"/>
    <property type="match status" value="1"/>
</dbReference>
<dbReference type="InterPro" id="IPR023606">
    <property type="entry name" value="CoA-Trfase_III_dom_1_sf"/>
</dbReference>
<accession>A0A3G8JRE3</accession>
<comment type="similarity">
    <text evidence="1">Belongs to the CoA-transferase III family.</text>
</comment>
<dbReference type="EMBL" id="CP033972">
    <property type="protein sequence ID" value="AZG47701.1"/>
    <property type="molecule type" value="Genomic_DNA"/>
</dbReference>
<dbReference type="AlphaFoldDB" id="A0A3G8JRE3"/>
<evidence type="ECO:0000313" key="3">
    <source>
        <dbReference type="EMBL" id="AZG47701.1"/>
    </source>
</evidence>
<reference evidence="3 4" key="1">
    <citation type="submission" date="2018-11" db="EMBL/GenBank/DDBJ databases">
        <title>Gordonia insulae sp. nov., isolated from an island soil.</title>
        <authorList>
            <person name="Kim Y.S."/>
            <person name="Kim S.B."/>
        </authorList>
    </citation>
    <scope>NUCLEOTIDE SEQUENCE [LARGE SCALE GENOMIC DNA]</scope>
    <source>
        <strain evidence="3 4">MMS17-SY073</strain>
    </source>
</reference>
<dbReference type="InterPro" id="IPR003673">
    <property type="entry name" value="CoA-Trfase_fam_III"/>
</dbReference>
<gene>
    <name evidence="3" type="ORF">D7316_04313</name>
</gene>
<keyword evidence="2 3" id="KW-0808">Transferase</keyword>
<dbReference type="Gene3D" id="3.30.1540.10">
    <property type="entry name" value="formyl-coa transferase, domain 3"/>
    <property type="match status" value="2"/>
</dbReference>
<dbReference type="RefSeq" id="WP_124710018.1">
    <property type="nucleotide sequence ID" value="NZ_CP033972.1"/>
</dbReference>
<dbReference type="InterPro" id="IPR050509">
    <property type="entry name" value="CoA-transferase_III"/>
</dbReference>
<evidence type="ECO:0000256" key="2">
    <source>
        <dbReference type="ARBA" id="ARBA00022679"/>
    </source>
</evidence>
<dbReference type="KEGG" id="gom:D7316_04313"/>
<evidence type="ECO:0000313" key="4">
    <source>
        <dbReference type="Proteomes" id="UP000271469"/>
    </source>
</evidence>
<sequence length="803" mass="85138">MTLPLRGVRVLDLTEGLGESAGRYLADLGAEVIRIEPSVGSRSRAAEPVIDGVSVPFALRNANKLSITLDLDNEAGPSRLRELAQRSDILIESQRPGLLADHGLGAEDLRSLVPGLVWVSVSGFGQTGPYRDWVATEPVLYAMSGVLSRSGAPGVEPLLPPAGLVEESVGAHIAWAALLAYHRKVVSGYGDTVDLSAFEAIVHGFDPGFGTQGSAAAGRSEDYPRGRPDAANFYPVFACKDGHVRICLLAKRQWRAMFEWLGSPEAFADPRFDTIPARFAAADTLHPLIAELFATHTQDELVAEGARRGVPVGGVHTLTEVLATEHFDASGSLIDTEIAPGMHARVPSGYISIGGERAGIRTRAPQLGEQDDIDIAPRERPVVGSGDRSAAPLAGLRVLDLGVIVFGAELSRQFADYGADVIKIENADFPDGLRQSKRGSALAASVAWGHRNKRSLGVDLRSPEGADLFRRLVAGADVVLANFKPGTLASMGFSYESLAKINPRIVVSESSSFGSTGPWRTRLGYGPLVRASCGVSALWRYPDDAELLCDGQTVYPDHIAAHVAAIAVLAALIDRRNTGRGTNLEVAQADTALVQLGVQLVTEGLRPGTVTAPGNSDPYAAPSGVFPCAGDDEWCAVTVRDDDEWKALCGIIDRPDLADDGRLATREQRLEHRAEVDAAVAAWLSARDPQDAAATLQSVGVPAGAMLRLPQLLTDPQLTHRGSFTTIGHDLLFADLPASARVAVFDDIADPPARQAPLAGQHTREIVADLLGLGDNEIDDLVRSGVLQPGAEDTSSTEVAATR</sequence>
<proteinExistence type="inferred from homology"/>
<evidence type="ECO:0000256" key="1">
    <source>
        <dbReference type="ARBA" id="ARBA00008383"/>
    </source>
</evidence>
<dbReference type="InterPro" id="IPR044855">
    <property type="entry name" value="CoA-Trfase_III_dom3_sf"/>
</dbReference>
<dbReference type="PANTHER" id="PTHR48228">
    <property type="entry name" value="SUCCINYL-COA--D-CITRAMALATE COA-TRANSFERASE"/>
    <property type="match status" value="1"/>
</dbReference>